<reference evidence="1 2" key="1">
    <citation type="journal article" date="2013" name="Genome Announc.">
        <title>Draft Genome Sequence of Sphingobium lactosutens Strain DS20T, Isolated from a Hexachlorocyclohexane Dumpsite.</title>
        <authorList>
            <person name="Kumar R."/>
            <person name="Dwivedi V."/>
            <person name="Negi V."/>
            <person name="Khurana J.P."/>
            <person name="Lal R."/>
        </authorList>
    </citation>
    <scope>NUCLEOTIDE SEQUENCE [LARGE SCALE GENOMIC DNA]</scope>
    <source>
        <strain evidence="1 2">DS20</strain>
    </source>
</reference>
<keyword evidence="2" id="KW-1185">Reference proteome</keyword>
<organism evidence="1 2">
    <name type="scientific">Sphingobium lactosutens DS20</name>
    <dbReference type="NCBI Taxonomy" id="1331060"/>
    <lineage>
        <taxon>Bacteria</taxon>
        <taxon>Pseudomonadati</taxon>
        <taxon>Pseudomonadota</taxon>
        <taxon>Alphaproteobacteria</taxon>
        <taxon>Sphingomonadales</taxon>
        <taxon>Sphingomonadaceae</taxon>
        <taxon>Sphingobium</taxon>
    </lineage>
</organism>
<sequence>MDARYPEGPLETLGRFATGTIVDAILAKAIAGIAIPVLLEMAGILTATATGFPGRWHDVLHPV</sequence>
<dbReference type="EMBL" id="ATDP01000108">
    <property type="protein sequence ID" value="EQB11092.1"/>
    <property type="molecule type" value="Genomic_DNA"/>
</dbReference>
<dbReference type="Proteomes" id="UP000015531">
    <property type="component" value="Unassembled WGS sequence"/>
</dbReference>
<dbReference type="AlphaFoldDB" id="T0HDM0"/>
<protein>
    <submittedName>
        <fullName evidence="1">Uncharacterized protein</fullName>
    </submittedName>
</protein>
<proteinExistence type="predicted"/>
<evidence type="ECO:0000313" key="2">
    <source>
        <dbReference type="Proteomes" id="UP000015531"/>
    </source>
</evidence>
<gene>
    <name evidence="1" type="ORF">RLDS_24680</name>
</gene>
<comment type="caution">
    <text evidence="1">The sequence shown here is derived from an EMBL/GenBank/DDBJ whole genome shotgun (WGS) entry which is preliminary data.</text>
</comment>
<accession>T0HDM0</accession>
<name>T0HDM0_9SPHN</name>
<evidence type="ECO:0000313" key="1">
    <source>
        <dbReference type="EMBL" id="EQB11092.1"/>
    </source>
</evidence>